<dbReference type="EMBL" id="JACHEB010000007">
    <property type="protein sequence ID" value="MBB5329563.1"/>
    <property type="molecule type" value="Genomic_DNA"/>
</dbReference>
<evidence type="ECO:0000313" key="4">
    <source>
        <dbReference type="Proteomes" id="UP000535182"/>
    </source>
</evidence>
<keyword evidence="1" id="KW-1133">Transmembrane helix</keyword>
<feature type="transmembrane region" description="Helical" evidence="1">
    <location>
        <begin position="262"/>
        <end position="279"/>
    </location>
</feature>
<dbReference type="Proteomes" id="UP000535182">
    <property type="component" value="Unassembled WGS sequence"/>
</dbReference>
<name>A0A9X0QG04_9BACT</name>
<feature type="transmembrane region" description="Helical" evidence="1">
    <location>
        <begin position="40"/>
        <end position="62"/>
    </location>
</feature>
<keyword evidence="4" id="KW-1185">Reference proteome</keyword>
<dbReference type="GO" id="GO:0000271">
    <property type="term" value="P:polysaccharide biosynthetic process"/>
    <property type="evidence" value="ECO:0007669"/>
    <property type="project" value="TreeGrafter"/>
</dbReference>
<keyword evidence="1" id="KW-0812">Transmembrane</keyword>
<feature type="transmembrane region" description="Helical" evidence="1">
    <location>
        <begin position="324"/>
        <end position="343"/>
    </location>
</feature>
<protein>
    <submittedName>
        <fullName evidence="3">Peptidoglycan/LPS O-acetylase OafA/YrhL</fullName>
    </submittedName>
</protein>
<dbReference type="InterPro" id="IPR002656">
    <property type="entry name" value="Acyl_transf_3_dom"/>
</dbReference>
<evidence type="ECO:0000313" key="3">
    <source>
        <dbReference type="EMBL" id="MBB5329563.1"/>
    </source>
</evidence>
<dbReference type="AlphaFoldDB" id="A0A9X0QG04"/>
<feature type="transmembrane region" description="Helical" evidence="1">
    <location>
        <begin position="200"/>
        <end position="219"/>
    </location>
</feature>
<feature type="transmembrane region" description="Helical" evidence="1">
    <location>
        <begin position="83"/>
        <end position="103"/>
    </location>
</feature>
<feature type="transmembrane region" description="Helical" evidence="1">
    <location>
        <begin position="300"/>
        <end position="318"/>
    </location>
</feature>
<dbReference type="GO" id="GO:0016020">
    <property type="term" value="C:membrane"/>
    <property type="evidence" value="ECO:0007669"/>
    <property type="project" value="TreeGrafter"/>
</dbReference>
<dbReference type="PANTHER" id="PTHR23028">
    <property type="entry name" value="ACETYLTRANSFERASE"/>
    <property type="match status" value="1"/>
</dbReference>
<proteinExistence type="predicted"/>
<evidence type="ECO:0000259" key="2">
    <source>
        <dbReference type="Pfam" id="PF01757"/>
    </source>
</evidence>
<reference evidence="3 4" key="1">
    <citation type="submission" date="2020-08" db="EMBL/GenBank/DDBJ databases">
        <title>Genomic Encyclopedia of Type Strains, Phase IV (KMG-V): Genome sequencing to study the core and pangenomes of soil and plant-associated prokaryotes.</title>
        <authorList>
            <person name="Whitman W."/>
        </authorList>
    </citation>
    <scope>NUCLEOTIDE SEQUENCE [LARGE SCALE GENOMIC DNA]</scope>
    <source>
        <strain evidence="3 4">X5P2</strain>
    </source>
</reference>
<feature type="transmembrane region" description="Helical" evidence="1">
    <location>
        <begin position="170"/>
        <end position="188"/>
    </location>
</feature>
<feature type="transmembrane region" description="Helical" evidence="1">
    <location>
        <begin position="231"/>
        <end position="250"/>
    </location>
</feature>
<keyword evidence="1" id="KW-0472">Membrane</keyword>
<dbReference type="InterPro" id="IPR050879">
    <property type="entry name" value="Acyltransferase_3"/>
</dbReference>
<comment type="caution">
    <text evidence="3">The sequence shown here is derived from an EMBL/GenBank/DDBJ whole genome shotgun (WGS) entry which is preliminary data.</text>
</comment>
<evidence type="ECO:0000256" key="1">
    <source>
        <dbReference type="SAM" id="Phobius"/>
    </source>
</evidence>
<dbReference type="GO" id="GO:0016747">
    <property type="term" value="F:acyltransferase activity, transferring groups other than amino-acyl groups"/>
    <property type="evidence" value="ECO:0007669"/>
    <property type="project" value="InterPro"/>
</dbReference>
<organism evidence="3 4">
    <name type="scientific">Tunturiibacter gelidiferens</name>
    <dbReference type="NCBI Taxonomy" id="3069689"/>
    <lineage>
        <taxon>Bacteria</taxon>
        <taxon>Pseudomonadati</taxon>
        <taxon>Acidobacteriota</taxon>
        <taxon>Terriglobia</taxon>
        <taxon>Terriglobales</taxon>
        <taxon>Acidobacteriaceae</taxon>
        <taxon>Tunturiibacter</taxon>
    </lineage>
</organism>
<accession>A0A9X0QG04</accession>
<sequence length="377" mass="41992">MDLLRGLAICFVLMNHVNMQLLGAKVSYTQGLPRQLVSSLVWNGQFGVQIFFVISGFLITSTTLRRWGSASSVNVLDFYRLRFARIAPLMMLLLLILSVLHLTHVKGFVVGEKTGGLGRALAAALTFHVNLLEARRGYLPASWDILWSLSVEEMFYLCFPLVCRTFRRTSFLSALLFVFVFLGPFARSEALNHNPVWREYSYLGGMDGIALGCLTALFSAKGRLSEKTLRVAGAAGTMMLVFILCFSIRADRWGLGRSGLDMTVLGLGTCLVLAAVAQTRWRAPGFAGPLVRLGRLSYEVYLTHIFVVLSVFHLFLTMHKPVRAVPGMFLVVLLLSGLLGAVVSRSYSEPMNRWLRERWVKDTTRLGSIPQEEAMSV</sequence>
<gene>
    <name evidence="3" type="ORF">HDF14_003185</name>
</gene>
<dbReference type="PANTHER" id="PTHR23028:SF131">
    <property type="entry name" value="BLR2367 PROTEIN"/>
    <property type="match status" value="1"/>
</dbReference>
<dbReference type="Pfam" id="PF01757">
    <property type="entry name" value="Acyl_transf_3"/>
    <property type="match status" value="1"/>
</dbReference>
<feature type="domain" description="Acyltransferase 3" evidence="2">
    <location>
        <begin position="1"/>
        <end position="339"/>
    </location>
</feature>
<feature type="transmembrane region" description="Helical" evidence="1">
    <location>
        <begin position="145"/>
        <end position="163"/>
    </location>
</feature>